<proteinExistence type="predicted"/>
<name>A0A1A9Z3J9_GLOPL</name>
<evidence type="ECO:0000313" key="1">
    <source>
        <dbReference type="EnsemblMetazoa" id="GPAI002830-PA"/>
    </source>
</evidence>
<dbReference type="VEuPathDB" id="VectorBase:GPAI002830"/>
<evidence type="ECO:0000313" key="2">
    <source>
        <dbReference type="Proteomes" id="UP000092445"/>
    </source>
</evidence>
<dbReference type="AlphaFoldDB" id="A0A1A9Z3J9"/>
<reference evidence="1" key="2">
    <citation type="submission" date="2020-05" db="UniProtKB">
        <authorList>
            <consortium name="EnsemblMetazoa"/>
        </authorList>
    </citation>
    <scope>IDENTIFICATION</scope>
    <source>
        <strain evidence="1">IAEA</strain>
    </source>
</reference>
<keyword evidence="2" id="KW-1185">Reference proteome</keyword>
<dbReference type="Proteomes" id="UP000092445">
    <property type="component" value="Unassembled WGS sequence"/>
</dbReference>
<accession>A0A1A9Z3J9</accession>
<sequence>MTKAGNGKIYRNHMLSAYQFTKIHAPPRITQLVNIENVSCEPVFTFTALLIGYEILRVQQVRVRALKANTNEALNAIALTKTIFPWTGNEYVIPPVTPKSLYEQRNYEACALALTATLSTTFSFFCI</sequence>
<protein>
    <submittedName>
        <fullName evidence="1">Uncharacterized protein</fullName>
    </submittedName>
</protein>
<organism evidence="1 2">
    <name type="scientific">Glossina pallidipes</name>
    <name type="common">Tsetse fly</name>
    <dbReference type="NCBI Taxonomy" id="7398"/>
    <lineage>
        <taxon>Eukaryota</taxon>
        <taxon>Metazoa</taxon>
        <taxon>Ecdysozoa</taxon>
        <taxon>Arthropoda</taxon>
        <taxon>Hexapoda</taxon>
        <taxon>Insecta</taxon>
        <taxon>Pterygota</taxon>
        <taxon>Neoptera</taxon>
        <taxon>Endopterygota</taxon>
        <taxon>Diptera</taxon>
        <taxon>Brachycera</taxon>
        <taxon>Muscomorpha</taxon>
        <taxon>Hippoboscoidea</taxon>
        <taxon>Glossinidae</taxon>
        <taxon>Glossina</taxon>
    </lineage>
</organism>
<dbReference type="EnsemblMetazoa" id="GPAI002830-RA">
    <property type="protein sequence ID" value="GPAI002830-PA"/>
    <property type="gene ID" value="GPAI002830"/>
</dbReference>
<reference evidence="2" key="1">
    <citation type="submission" date="2014-03" db="EMBL/GenBank/DDBJ databases">
        <authorList>
            <person name="Aksoy S."/>
            <person name="Warren W."/>
            <person name="Wilson R.K."/>
        </authorList>
    </citation>
    <scope>NUCLEOTIDE SEQUENCE [LARGE SCALE GENOMIC DNA]</scope>
    <source>
        <strain evidence="2">IAEA</strain>
    </source>
</reference>